<keyword evidence="5" id="KW-1185">Reference proteome</keyword>
<evidence type="ECO:0000313" key="2">
    <source>
        <dbReference type="EMBL" id="CAI3949688.1"/>
    </source>
</evidence>
<dbReference type="AlphaFoldDB" id="A0A9W4TMN6"/>
<gene>
    <name evidence="3" type="ORF">R53529_LOCUS1865</name>
    <name evidence="2" type="ORF">R53530_LOCUS1747</name>
</gene>
<dbReference type="Proteomes" id="UP001154255">
    <property type="component" value="Unassembled WGS sequence"/>
</dbReference>
<accession>A0A9W4TMN6</accession>
<evidence type="ECO:0000256" key="1">
    <source>
        <dbReference type="SAM" id="Phobius"/>
    </source>
</evidence>
<dbReference type="EMBL" id="CAMXCM010000005">
    <property type="protein sequence ID" value="CAI3949688.1"/>
    <property type="molecule type" value="Genomic_DNA"/>
</dbReference>
<evidence type="ECO:0000313" key="5">
    <source>
        <dbReference type="Proteomes" id="UP001154259"/>
    </source>
</evidence>
<protein>
    <submittedName>
        <fullName evidence="2">Uncharacterized protein</fullName>
    </submittedName>
</protein>
<comment type="caution">
    <text evidence="2">The sequence shown here is derived from an EMBL/GenBank/DDBJ whole genome shotgun (WGS) entry which is preliminary data.</text>
</comment>
<proteinExistence type="predicted"/>
<evidence type="ECO:0000313" key="4">
    <source>
        <dbReference type="Proteomes" id="UP001154255"/>
    </source>
</evidence>
<dbReference type="Proteomes" id="UP001154259">
    <property type="component" value="Unassembled WGS sequence"/>
</dbReference>
<reference evidence="2" key="1">
    <citation type="submission" date="2022-10" db="EMBL/GenBank/DDBJ databases">
        <authorList>
            <person name="Botero Cardona J."/>
        </authorList>
    </citation>
    <scope>NUCLEOTIDE SEQUENCE</scope>
    <source>
        <strain evidence="2">LMG 31819</strain>
        <strain evidence="3">R-53529</strain>
    </source>
</reference>
<keyword evidence="1" id="KW-0472">Membrane</keyword>
<sequence length="181" mass="21450">MIKCITIELSIWILKKMLNHSFPFLAFLTVSIGFCSLVVAYTQMKIACAKTRLDLYERRFGIYVSALNCYQACSKEQSEEILRCQYELIKSCRESQFLFKRNDSIHKILSEMLDYTNQIGSYVSRVKKYESLNSAYLEIELKRYKKLTDDAKAVFQKKLFELEDKIKPYIQFENIQGWTFF</sequence>
<feature type="transmembrane region" description="Helical" evidence="1">
    <location>
        <begin position="22"/>
        <end position="42"/>
    </location>
</feature>
<name>A0A9W4TMN6_9PROT</name>
<evidence type="ECO:0000313" key="3">
    <source>
        <dbReference type="EMBL" id="CAI3953779.1"/>
    </source>
</evidence>
<dbReference type="EMBL" id="CAMXCS010000006">
    <property type="protein sequence ID" value="CAI3953779.1"/>
    <property type="molecule type" value="Genomic_DNA"/>
</dbReference>
<organism evidence="2 4">
    <name type="scientific">Commensalibacter communis</name>
    <dbReference type="NCBI Taxonomy" id="2972786"/>
    <lineage>
        <taxon>Bacteria</taxon>
        <taxon>Pseudomonadati</taxon>
        <taxon>Pseudomonadota</taxon>
        <taxon>Alphaproteobacteria</taxon>
        <taxon>Acetobacterales</taxon>
        <taxon>Acetobacteraceae</taxon>
    </lineage>
</organism>
<keyword evidence="1" id="KW-1133">Transmembrane helix</keyword>
<keyword evidence="1" id="KW-0812">Transmembrane</keyword>